<evidence type="ECO:0000313" key="5">
    <source>
        <dbReference type="EMBL" id="MCY6960718.1"/>
    </source>
</evidence>
<name>A0ABT4DEH9_9CLOT</name>
<dbReference type="PANTHER" id="PTHR35841">
    <property type="entry name" value="PHOSPHONATES-BINDING PERIPLASMIC PROTEIN"/>
    <property type="match status" value="1"/>
</dbReference>
<dbReference type="SUPFAM" id="SSF53850">
    <property type="entry name" value="Periplasmic binding protein-like II"/>
    <property type="match status" value="1"/>
</dbReference>
<dbReference type="Pfam" id="PF12974">
    <property type="entry name" value="Phosphonate-bd"/>
    <property type="match status" value="1"/>
</dbReference>
<keyword evidence="6" id="KW-1185">Reference proteome</keyword>
<keyword evidence="3" id="KW-0807">Transducer</keyword>
<evidence type="ECO:0000259" key="4">
    <source>
        <dbReference type="PROSITE" id="PS50111"/>
    </source>
</evidence>
<evidence type="ECO:0000256" key="2">
    <source>
        <dbReference type="ARBA" id="ARBA00022729"/>
    </source>
</evidence>
<dbReference type="Gene3D" id="1.10.287.950">
    <property type="entry name" value="Methyl-accepting chemotaxis protein"/>
    <property type="match status" value="1"/>
</dbReference>
<evidence type="ECO:0000256" key="1">
    <source>
        <dbReference type="ARBA" id="ARBA00007162"/>
    </source>
</evidence>
<dbReference type="InterPro" id="IPR004089">
    <property type="entry name" value="MCPsignal_dom"/>
</dbReference>
<dbReference type="Proteomes" id="UP001144612">
    <property type="component" value="Unassembled WGS sequence"/>
</dbReference>
<dbReference type="Pfam" id="PF00015">
    <property type="entry name" value="MCPsignal"/>
    <property type="match status" value="1"/>
</dbReference>
<gene>
    <name evidence="5" type="primary">phnD</name>
    <name evidence="5" type="ORF">OW729_19260</name>
</gene>
<keyword evidence="2" id="KW-0732">Signal</keyword>
<dbReference type="InterPro" id="IPR005770">
    <property type="entry name" value="PhnD"/>
</dbReference>
<dbReference type="PROSITE" id="PS50111">
    <property type="entry name" value="CHEMOTAXIS_TRANSDUC_2"/>
    <property type="match status" value="1"/>
</dbReference>
<comment type="similarity">
    <text evidence="1">Belongs to the phosphate/phosphite/phosphonate binding protein family.</text>
</comment>
<reference evidence="5" key="1">
    <citation type="submission" date="2022-12" db="EMBL/GenBank/DDBJ databases">
        <title>Clostridium sp. nov., isolated from industrial wastewater.</title>
        <authorList>
            <person name="Jiayan W."/>
        </authorList>
    </citation>
    <scope>NUCLEOTIDE SEQUENCE</scope>
    <source>
        <strain evidence="5">ZC22-4</strain>
    </source>
</reference>
<feature type="domain" description="Methyl-accepting transducer" evidence="4">
    <location>
        <begin position="45"/>
        <end position="281"/>
    </location>
</feature>
<dbReference type="SUPFAM" id="SSF58104">
    <property type="entry name" value="Methyl-accepting chemotaxis protein (MCP) signaling domain"/>
    <property type="match status" value="1"/>
</dbReference>
<evidence type="ECO:0000256" key="3">
    <source>
        <dbReference type="PROSITE-ProRule" id="PRU00284"/>
    </source>
</evidence>
<dbReference type="SMART" id="SM00283">
    <property type="entry name" value="MA"/>
    <property type="match status" value="1"/>
</dbReference>
<dbReference type="InterPro" id="IPR004090">
    <property type="entry name" value="Chemotax_Me-accpt_rcpt"/>
</dbReference>
<dbReference type="EMBL" id="JAPQFJ010000053">
    <property type="protein sequence ID" value="MCY6960718.1"/>
    <property type="molecule type" value="Genomic_DNA"/>
</dbReference>
<dbReference type="CDD" id="cd01071">
    <property type="entry name" value="PBP2_PhnD_like"/>
    <property type="match status" value="1"/>
</dbReference>
<dbReference type="RefSeq" id="WP_268063148.1">
    <property type="nucleotide sequence ID" value="NZ_JAPQFJ010000053.1"/>
</dbReference>
<organism evidence="5 6">
    <name type="scientific">Clostridium brassicae</name>
    <dbReference type="NCBI Taxonomy" id="2999072"/>
    <lineage>
        <taxon>Bacteria</taxon>
        <taxon>Bacillati</taxon>
        <taxon>Bacillota</taxon>
        <taxon>Clostridia</taxon>
        <taxon>Eubacteriales</taxon>
        <taxon>Clostridiaceae</taxon>
        <taxon>Clostridium</taxon>
    </lineage>
</organism>
<protein>
    <submittedName>
        <fullName evidence="5">Phosphate/phosphite/phosphonate ABC transporter substrate-binding protein</fullName>
    </submittedName>
</protein>
<comment type="caution">
    <text evidence="5">The sequence shown here is derived from an EMBL/GenBank/DDBJ whole genome shotgun (WGS) entry which is preliminary data.</text>
</comment>
<accession>A0ABT4DEH9</accession>
<dbReference type="Gene3D" id="3.40.190.10">
    <property type="entry name" value="Periplasmic binding protein-like II"/>
    <property type="match status" value="2"/>
</dbReference>
<dbReference type="PANTHER" id="PTHR35841:SF1">
    <property type="entry name" value="PHOSPHONATES-BINDING PERIPLASMIC PROTEIN"/>
    <property type="match status" value="1"/>
</dbReference>
<dbReference type="PRINTS" id="PR00260">
    <property type="entry name" value="CHEMTRNSDUCR"/>
</dbReference>
<evidence type="ECO:0000313" key="6">
    <source>
        <dbReference type="Proteomes" id="UP001144612"/>
    </source>
</evidence>
<proteinExistence type="inferred from homology"/>
<dbReference type="NCBIfam" id="TIGR01098">
    <property type="entry name" value="3A0109s03R"/>
    <property type="match status" value="1"/>
</dbReference>
<sequence>MFNFMKPKQDIVENKQNIVINHNIYEKIFTIFESLNFDIQQLLWISQDSMSTFENLVSICKQVGTYSIQNSSNIQEINAGINEVMEVSLNLNNEILKVEQDSIKSLDILDKNKETLSNISNYIMYLTREIDNASKSNTQFQQSSKKIYSFVDSIKEISSQTNLLALNASIEAARAGEAGKGFSVVANEIRTLSQETDNAVSQIEQIVKEILSEVKSSNKSIQNCVTEINNVKKISLDAANAISDVQNIVKNTEQSMNGLKNISNTQMSTSNEIQTSLNMVAAAVEETNSVTEQSIKMIDIQGNKNKDVLNYCLKLVNMADDIQNYSCELKNENEIIFGINPFTSPENIKKMYMPVLEKVCSDIGCKARTIIVKNYDELSKGIKNGLIDVGWFSPFAYVTARKKLGITPIVTPKVNGKATYNGFIITKKNNNIKTLKDLVSKVFGYVDANSASGYLYSRHIFKKNGLNPDNIFNKVHFMGSHDNVIKGVLSGELDGGATYNEALENASKMGIDVNNLNILAKTDDIPKDALAASPNLNEETYDKLKTAFLLFKNTTDFTSPITGFIEATDERYDIIRQLDG</sequence>